<protein>
    <submittedName>
        <fullName evidence="4">3-isopropylmalate dehydratase</fullName>
    </submittedName>
</protein>
<reference evidence="4 5" key="1">
    <citation type="journal article" date="2015" name="Int. J. Syst. Evol. Microbiol.">
        <title>Methanoculleus taiwanensis sp. nov., a methanogen isolated from deep marine sediment at the deformation front area near Taiwan.</title>
        <authorList>
            <person name="Weng C.Y."/>
            <person name="Chen S.C."/>
            <person name="Lai M.C."/>
            <person name="Wu S.Y."/>
            <person name="Lin S."/>
            <person name="Yang T.F."/>
            <person name="Chen P.C."/>
        </authorList>
    </citation>
    <scope>NUCLEOTIDE SEQUENCE [LARGE SCALE GENOMIC DNA]</scope>
    <source>
        <strain evidence="4 5">CYW4</strain>
    </source>
</reference>
<dbReference type="InterPro" id="IPR033940">
    <property type="entry name" value="IPMI_Swivel"/>
</dbReference>
<name>A0A498GZL1_9EURY</name>
<gene>
    <name evidence="4" type="ORF">ABH15_06160</name>
</gene>
<dbReference type="NCBIfam" id="TIGR02087">
    <property type="entry name" value="LEUD_arch"/>
    <property type="match status" value="1"/>
</dbReference>
<organism evidence="4 5">
    <name type="scientific">Methanoculleus taiwanensis</name>
    <dbReference type="NCBI Taxonomy" id="1550565"/>
    <lineage>
        <taxon>Archaea</taxon>
        <taxon>Methanobacteriati</taxon>
        <taxon>Methanobacteriota</taxon>
        <taxon>Stenosarchaea group</taxon>
        <taxon>Methanomicrobia</taxon>
        <taxon>Methanomicrobiales</taxon>
        <taxon>Methanomicrobiaceae</taxon>
        <taxon>Methanoculleus</taxon>
    </lineage>
</organism>
<dbReference type="Pfam" id="PF00694">
    <property type="entry name" value="Aconitase_C"/>
    <property type="match status" value="1"/>
</dbReference>
<dbReference type="InterPro" id="IPR050075">
    <property type="entry name" value="LeuD"/>
</dbReference>
<dbReference type="OrthoDB" id="6505at2157"/>
<dbReference type="GO" id="GO:0016836">
    <property type="term" value="F:hydro-lyase activity"/>
    <property type="evidence" value="ECO:0007669"/>
    <property type="project" value="InterPro"/>
</dbReference>
<comment type="similarity">
    <text evidence="1">Belongs to the LeuD family. LeuD type 2 subfamily.</text>
</comment>
<dbReference type="InterPro" id="IPR011827">
    <property type="entry name" value="LeuD_type2/HacB/DmdB"/>
</dbReference>
<dbReference type="CDD" id="cd01577">
    <property type="entry name" value="IPMI_Swivel"/>
    <property type="match status" value="1"/>
</dbReference>
<dbReference type="PANTHER" id="PTHR43345">
    <property type="entry name" value="3-ISOPROPYLMALATE DEHYDRATASE SMALL SUBUNIT 2-RELATED-RELATED"/>
    <property type="match status" value="1"/>
</dbReference>
<evidence type="ECO:0000256" key="1">
    <source>
        <dbReference type="ARBA" id="ARBA00009869"/>
    </source>
</evidence>
<evidence type="ECO:0000256" key="2">
    <source>
        <dbReference type="ARBA" id="ARBA00023239"/>
    </source>
</evidence>
<evidence type="ECO:0000313" key="4">
    <source>
        <dbReference type="EMBL" id="RXE55808.1"/>
    </source>
</evidence>
<proteinExistence type="inferred from homology"/>
<dbReference type="Gene3D" id="3.20.19.10">
    <property type="entry name" value="Aconitase, domain 4"/>
    <property type="match status" value="1"/>
</dbReference>
<evidence type="ECO:0000313" key="5">
    <source>
        <dbReference type="Proteomes" id="UP000290932"/>
    </source>
</evidence>
<dbReference type="AlphaFoldDB" id="A0A498GZL1"/>
<dbReference type="InterPro" id="IPR015928">
    <property type="entry name" value="Aconitase/3IPM_dehydase_swvl"/>
</dbReference>
<evidence type="ECO:0000259" key="3">
    <source>
        <dbReference type="Pfam" id="PF00694"/>
    </source>
</evidence>
<dbReference type="PANTHER" id="PTHR43345:SF2">
    <property type="entry name" value="3-ISOPROPYLMALATE DEHYDRATASE SMALL SUBUNIT 1"/>
    <property type="match status" value="1"/>
</dbReference>
<comment type="caution">
    <text evidence="4">The sequence shown here is derived from an EMBL/GenBank/DDBJ whole genome shotgun (WGS) entry which is preliminary data.</text>
</comment>
<sequence>MYGEGRAVCLGSDIDTDVIIAGRYLRTKDRSLWAEHVLEDLDPALAGRLAGAVVVAGKNMGCGSSREQAVIALKEAGVVGIVAPSFARIFFRNAINIGLPVIEADLPCTDGALVRFDLNEGWVEVDGARFPARPLSPRMVDILAAGGLVGYWRSHR</sequence>
<keyword evidence="2" id="KW-0456">Lyase</keyword>
<accession>A0A498GZL1</accession>
<keyword evidence="5" id="KW-1185">Reference proteome</keyword>
<dbReference type="RefSeq" id="WP_128693508.1">
    <property type="nucleotide sequence ID" value="NZ_LHQS01000002.1"/>
</dbReference>
<dbReference type="Proteomes" id="UP000290932">
    <property type="component" value="Unassembled WGS sequence"/>
</dbReference>
<feature type="domain" description="Aconitase A/isopropylmalate dehydratase small subunit swivel" evidence="3">
    <location>
        <begin position="52"/>
        <end position="99"/>
    </location>
</feature>
<dbReference type="InterPro" id="IPR000573">
    <property type="entry name" value="AconitaseA/IPMdHydase_ssu_swvl"/>
</dbReference>
<dbReference type="SUPFAM" id="SSF52016">
    <property type="entry name" value="LeuD/IlvD-like"/>
    <property type="match status" value="1"/>
</dbReference>
<dbReference type="EMBL" id="LHQS01000002">
    <property type="protein sequence ID" value="RXE55808.1"/>
    <property type="molecule type" value="Genomic_DNA"/>
</dbReference>